<dbReference type="Gene3D" id="1.20.120.50">
    <property type="entry name" value="Hemerythrin-like"/>
    <property type="match status" value="1"/>
</dbReference>
<dbReference type="RefSeq" id="WP_223906531.1">
    <property type="nucleotide sequence ID" value="NZ_AP024238.1"/>
</dbReference>
<keyword evidence="2" id="KW-0813">Transport</keyword>
<organism evidence="6 7">
    <name type="scientific">Rhodoferax lithotrophicus</name>
    <dbReference type="NCBI Taxonomy" id="2798804"/>
    <lineage>
        <taxon>Bacteria</taxon>
        <taxon>Pseudomonadati</taxon>
        <taxon>Pseudomonadota</taxon>
        <taxon>Betaproteobacteria</taxon>
        <taxon>Burkholderiales</taxon>
        <taxon>Comamonadaceae</taxon>
        <taxon>Rhodoferax</taxon>
    </lineage>
</organism>
<evidence type="ECO:0000256" key="2">
    <source>
        <dbReference type="ARBA" id="ARBA00022621"/>
    </source>
</evidence>
<proteinExistence type="inferred from homology"/>
<protein>
    <submittedName>
        <fullName evidence="6">Bacteriohemerythrin</fullName>
    </submittedName>
</protein>
<name>A0ABN6CZR4_9BURK</name>
<dbReference type="CDD" id="cd12107">
    <property type="entry name" value="Hemerythrin"/>
    <property type="match status" value="1"/>
</dbReference>
<sequence>MGIEWKEAYNLGQADIDQQHRHLFDLTNALMDADNVVTMRSLIMQLYKHTREHFEQEENLMRKMKFPDLEVHTHYHNKLLSRLNTISQEVGQGVFNKPALTQLMNDWALHHIPLDDAAIATFMNTPK</sequence>
<reference evidence="6 7" key="1">
    <citation type="journal article" date="2021" name="Microbiol. Spectr.">
        <title>A Single Bacterium Capable of Oxidation and Reduction of Iron at Circumneutral pH.</title>
        <authorList>
            <person name="Kato S."/>
            <person name="Ohkuma M."/>
        </authorList>
    </citation>
    <scope>NUCLEOTIDE SEQUENCE [LARGE SCALE GENOMIC DNA]</scope>
    <source>
        <strain evidence="6 7">MIZ03</strain>
    </source>
</reference>
<evidence type="ECO:0000256" key="1">
    <source>
        <dbReference type="ARBA" id="ARBA00010587"/>
    </source>
</evidence>
<evidence type="ECO:0000313" key="6">
    <source>
        <dbReference type="EMBL" id="BCO25232.1"/>
    </source>
</evidence>
<dbReference type="InterPro" id="IPR012827">
    <property type="entry name" value="Hemerythrin_metal-bd"/>
</dbReference>
<keyword evidence="7" id="KW-1185">Reference proteome</keyword>
<dbReference type="InterPro" id="IPR035938">
    <property type="entry name" value="Hemerythrin-like_sf"/>
</dbReference>
<dbReference type="Pfam" id="PF01814">
    <property type="entry name" value="Hemerythrin"/>
    <property type="match status" value="1"/>
</dbReference>
<dbReference type="PANTHER" id="PTHR37164">
    <property type="entry name" value="BACTERIOHEMERYTHRIN"/>
    <property type="match status" value="1"/>
</dbReference>
<dbReference type="InterPro" id="IPR050669">
    <property type="entry name" value="Hemerythrin"/>
</dbReference>
<gene>
    <name evidence="6" type="ORF">MIZ03_0092</name>
</gene>
<dbReference type="EMBL" id="AP024238">
    <property type="protein sequence ID" value="BCO25232.1"/>
    <property type="molecule type" value="Genomic_DNA"/>
</dbReference>
<accession>A0ABN6CZR4</accession>
<dbReference type="NCBIfam" id="NF033749">
    <property type="entry name" value="bact_hemeryth"/>
    <property type="match status" value="1"/>
</dbReference>
<dbReference type="SUPFAM" id="SSF47188">
    <property type="entry name" value="Hemerythrin-like"/>
    <property type="match status" value="1"/>
</dbReference>
<evidence type="ECO:0000259" key="5">
    <source>
        <dbReference type="Pfam" id="PF01814"/>
    </source>
</evidence>
<keyword evidence="4" id="KW-0408">Iron</keyword>
<dbReference type="NCBIfam" id="TIGR02481">
    <property type="entry name" value="hemeryth_dom"/>
    <property type="match status" value="1"/>
</dbReference>
<dbReference type="Proteomes" id="UP000824366">
    <property type="component" value="Chromosome"/>
</dbReference>
<dbReference type="PROSITE" id="PS00550">
    <property type="entry name" value="HEMERYTHRINS"/>
    <property type="match status" value="1"/>
</dbReference>
<evidence type="ECO:0000256" key="3">
    <source>
        <dbReference type="ARBA" id="ARBA00022723"/>
    </source>
</evidence>
<dbReference type="InterPro" id="IPR016131">
    <property type="entry name" value="Haemerythrin_Fe_BS"/>
</dbReference>
<keyword evidence="2" id="KW-0561">Oxygen transport</keyword>
<keyword evidence="3" id="KW-0479">Metal-binding</keyword>
<evidence type="ECO:0000256" key="4">
    <source>
        <dbReference type="ARBA" id="ARBA00023004"/>
    </source>
</evidence>
<evidence type="ECO:0000313" key="7">
    <source>
        <dbReference type="Proteomes" id="UP000824366"/>
    </source>
</evidence>
<feature type="domain" description="Hemerythrin-like" evidence="5">
    <location>
        <begin position="14"/>
        <end position="116"/>
    </location>
</feature>
<comment type="similarity">
    <text evidence="1">Belongs to the hemerythrin family.</text>
</comment>
<dbReference type="PANTHER" id="PTHR37164:SF1">
    <property type="entry name" value="BACTERIOHEMERYTHRIN"/>
    <property type="match status" value="1"/>
</dbReference>
<dbReference type="InterPro" id="IPR012312">
    <property type="entry name" value="Hemerythrin-like"/>
</dbReference>